<dbReference type="SMART" id="SM00256">
    <property type="entry name" value="FBOX"/>
    <property type="match status" value="1"/>
</dbReference>
<dbReference type="AlphaFoldDB" id="A0A6A3CBU9"/>
<dbReference type="Proteomes" id="UP000436088">
    <property type="component" value="Unassembled WGS sequence"/>
</dbReference>
<feature type="domain" description="F-box" evidence="1">
    <location>
        <begin position="68"/>
        <end position="119"/>
    </location>
</feature>
<keyword evidence="3" id="KW-1185">Reference proteome</keyword>
<dbReference type="Gene3D" id="1.20.1280.50">
    <property type="match status" value="1"/>
</dbReference>
<dbReference type="PROSITE" id="PS50181">
    <property type="entry name" value="FBOX"/>
    <property type="match status" value="1"/>
</dbReference>
<evidence type="ECO:0000259" key="1">
    <source>
        <dbReference type="PROSITE" id="PS50181"/>
    </source>
</evidence>
<dbReference type="PANTHER" id="PTHR33127:SF5">
    <property type="entry name" value="TRANSMEMBRANE PROTEIN"/>
    <property type="match status" value="1"/>
</dbReference>
<dbReference type="Pfam" id="PF03478">
    <property type="entry name" value="Beta-prop_KIB1-4"/>
    <property type="match status" value="1"/>
</dbReference>
<dbReference type="GO" id="GO:0016301">
    <property type="term" value="F:kinase activity"/>
    <property type="evidence" value="ECO:0007669"/>
    <property type="project" value="UniProtKB-KW"/>
</dbReference>
<accession>A0A6A3CBU9</accession>
<dbReference type="InterPro" id="IPR036047">
    <property type="entry name" value="F-box-like_dom_sf"/>
</dbReference>
<dbReference type="InterPro" id="IPR005174">
    <property type="entry name" value="KIB1-4_b-propeller"/>
</dbReference>
<sequence>MFHTVTPYAPRATGVCCFIPNWIVGLNFLPGVGTWEVSYTPIVKSNKLAETINADERKPIEDEESLKLQTWSDLPGELLELIMSYLTLEDNVRASAVCKRWNKVAISVRVINQSPWLMYFPKYGNLYEFYDPSVRKTYSLELSELHGSRACYTKDGWLLLYRPRNHCVFFFNPFTREMIKLPRFELTYQMVAFSCAPTYSSCVVFTIKHISPTVVAISTCHPGTSEWTTVNHQNRLPFVSSIWNKIVFCSGMFYCLSLTGWLGVYDPLEHTWNVLHVPPPRCPENFFAKNWWKGKFMAEHNGDVLVIYTCCTENPIIFKLDQSEMVWEEMQTLNGMTLFASFLSSHSRTDLPGTMRNFVYFSKVRFFGKRCISYSLDDGRYYPRKQCYDWGEQDPFENIWIEPPHDASFI</sequence>
<evidence type="ECO:0000313" key="3">
    <source>
        <dbReference type="Proteomes" id="UP000436088"/>
    </source>
</evidence>
<organism evidence="2 3">
    <name type="scientific">Hibiscus syriacus</name>
    <name type="common">Rose of Sharon</name>
    <dbReference type="NCBI Taxonomy" id="106335"/>
    <lineage>
        <taxon>Eukaryota</taxon>
        <taxon>Viridiplantae</taxon>
        <taxon>Streptophyta</taxon>
        <taxon>Embryophyta</taxon>
        <taxon>Tracheophyta</taxon>
        <taxon>Spermatophyta</taxon>
        <taxon>Magnoliopsida</taxon>
        <taxon>eudicotyledons</taxon>
        <taxon>Gunneridae</taxon>
        <taxon>Pentapetalae</taxon>
        <taxon>rosids</taxon>
        <taxon>malvids</taxon>
        <taxon>Malvales</taxon>
        <taxon>Malvaceae</taxon>
        <taxon>Malvoideae</taxon>
        <taxon>Hibiscus</taxon>
    </lineage>
</organism>
<dbReference type="SUPFAM" id="SSF81383">
    <property type="entry name" value="F-box domain"/>
    <property type="match status" value="1"/>
</dbReference>
<name>A0A6A3CBU9_HIBSY</name>
<comment type="caution">
    <text evidence="2">The sequence shown here is derived from an EMBL/GenBank/DDBJ whole genome shotgun (WGS) entry which is preliminary data.</text>
</comment>
<dbReference type="CDD" id="cd09917">
    <property type="entry name" value="F-box_SF"/>
    <property type="match status" value="1"/>
</dbReference>
<protein>
    <submittedName>
        <fullName evidence="2">Cysteine-rich RLK (RECEPTOR-like protein kinase) 8</fullName>
    </submittedName>
</protein>
<dbReference type="InterPro" id="IPR001810">
    <property type="entry name" value="F-box_dom"/>
</dbReference>
<proteinExistence type="predicted"/>
<evidence type="ECO:0000313" key="2">
    <source>
        <dbReference type="EMBL" id="KAE8726663.1"/>
    </source>
</evidence>
<dbReference type="EMBL" id="VEPZ02000351">
    <property type="protein sequence ID" value="KAE8726663.1"/>
    <property type="molecule type" value="Genomic_DNA"/>
</dbReference>
<gene>
    <name evidence="2" type="ORF">F3Y22_tig00006570pilonHSYRG00152</name>
</gene>
<reference evidence="2" key="1">
    <citation type="submission" date="2019-09" db="EMBL/GenBank/DDBJ databases">
        <title>Draft genome information of white flower Hibiscus syriacus.</title>
        <authorList>
            <person name="Kim Y.-M."/>
        </authorList>
    </citation>
    <scope>NUCLEOTIDE SEQUENCE [LARGE SCALE GENOMIC DNA]</scope>
    <source>
        <strain evidence="2">YM2019G1</strain>
    </source>
</reference>
<dbReference type="Pfam" id="PF12937">
    <property type="entry name" value="F-box-like"/>
    <property type="match status" value="1"/>
</dbReference>
<dbReference type="PANTHER" id="PTHR33127">
    <property type="entry name" value="TRANSMEMBRANE PROTEIN"/>
    <property type="match status" value="1"/>
</dbReference>